<dbReference type="AlphaFoldDB" id="A0AAE1H857"/>
<accession>A0AAE1H857</accession>
<sequence>MLGSDAAVISSWICLACFKSSFKFVNCSAWITSSSMSLNSTPVSLPLIRYDSGRIHSRGSTLAQQTSCSCIVDTMGTLDFNNCIISSPGTHADPSTRYVLHQNLNLMEHSELSGHLPEALQVQLEEACGQQ</sequence>
<proteinExistence type="predicted"/>
<evidence type="ECO:0000313" key="2">
    <source>
        <dbReference type="Proteomes" id="UP001219518"/>
    </source>
</evidence>
<reference evidence="1" key="2">
    <citation type="journal article" date="2023" name="BMC Genomics">
        <title>Pest status, molecular evolution, and epigenetic factors derived from the genome assembly of Frankliniella fusca, a thysanopteran phytovirus vector.</title>
        <authorList>
            <person name="Catto M.A."/>
            <person name="Labadie P.E."/>
            <person name="Jacobson A.L."/>
            <person name="Kennedy G.G."/>
            <person name="Srinivasan R."/>
            <person name="Hunt B.G."/>
        </authorList>
    </citation>
    <scope>NUCLEOTIDE SEQUENCE</scope>
    <source>
        <strain evidence="1">PL_HMW_Pooled</strain>
    </source>
</reference>
<dbReference type="GO" id="GO:0016740">
    <property type="term" value="F:transferase activity"/>
    <property type="evidence" value="ECO:0007669"/>
    <property type="project" value="UniProtKB-KW"/>
</dbReference>
<protein>
    <submittedName>
        <fullName evidence="1">Polyprenyl transferase mapA</fullName>
    </submittedName>
</protein>
<gene>
    <name evidence="1" type="ORF">KUF71_006282</name>
</gene>
<name>A0AAE1H857_9NEOP</name>
<keyword evidence="2" id="KW-1185">Reference proteome</keyword>
<organism evidence="1 2">
    <name type="scientific">Frankliniella fusca</name>
    <dbReference type="NCBI Taxonomy" id="407009"/>
    <lineage>
        <taxon>Eukaryota</taxon>
        <taxon>Metazoa</taxon>
        <taxon>Ecdysozoa</taxon>
        <taxon>Arthropoda</taxon>
        <taxon>Hexapoda</taxon>
        <taxon>Insecta</taxon>
        <taxon>Pterygota</taxon>
        <taxon>Neoptera</taxon>
        <taxon>Paraneoptera</taxon>
        <taxon>Thysanoptera</taxon>
        <taxon>Terebrantia</taxon>
        <taxon>Thripoidea</taxon>
        <taxon>Thripidae</taxon>
        <taxon>Frankliniella</taxon>
    </lineage>
</organism>
<reference evidence="1" key="1">
    <citation type="submission" date="2021-07" db="EMBL/GenBank/DDBJ databases">
        <authorList>
            <person name="Catto M.A."/>
            <person name="Jacobson A."/>
            <person name="Kennedy G."/>
            <person name="Labadie P."/>
            <person name="Hunt B.G."/>
            <person name="Srinivasan R."/>
        </authorList>
    </citation>
    <scope>NUCLEOTIDE SEQUENCE</scope>
    <source>
        <strain evidence="1">PL_HMW_Pooled</strain>
        <tissue evidence="1">Head</tissue>
    </source>
</reference>
<evidence type="ECO:0000313" key="1">
    <source>
        <dbReference type="EMBL" id="KAK3916511.1"/>
    </source>
</evidence>
<dbReference type="Proteomes" id="UP001219518">
    <property type="component" value="Unassembled WGS sequence"/>
</dbReference>
<dbReference type="EMBL" id="JAHWGI010000537">
    <property type="protein sequence ID" value="KAK3916511.1"/>
    <property type="molecule type" value="Genomic_DNA"/>
</dbReference>
<comment type="caution">
    <text evidence="1">The sequence shown here is derived from an EMBL/GenBank/DDBJ whole genome shotgun (WGS) entry which is preliminary data.</text>
</comment>
<keyword evidence="1" id="KW-0808">Transferase</keyword>